<accession>A0A9X4MWL0</accession>
<dbReference type="Proteomes" id="UP001152875">
    <property type="component" value="Unassembled WGS sequence"/>
</dbReference>
<keyword evidence="1" id="KW-0472">Membrane</keyword>
<evidence type="ECO:0000313" key="2">
    <source>
        <dbReference type="EMBL" id="MDG4527359.1"/>
    </source>
</evidence>
<feature type="transmembrane region" description="Helical" evidence="1">
    <location>
        <begin position="56"/>
        <end position="77"/>
    </location>
</feature>
<sequence>MDPSIGRLTISIEDFKNNFSNYILLPQKSERFESKSKEKFRLLKKGYLWPKEIFHIYFKIFLVLISVMLINLSVPLITQALIDNLRFEEDSHLLIYLNLHEIALK</sequence>
<keyword evidence="1" id="KW-0812">Transmembrane</keyword>
<comment type="caution">
    <text evidence="2">The sequence shown here is derived from an EMBL/GenBank/DDBJ whole genome shotgun (WGS) entry which is preliminary data.</text>
</comment>
<reference evidence="2" key="1">
    <citation type="submission" date="2022-07" db="EMBL/GenBank/DDBJ databases">
        <title>Whole Genome Sequencing of Streptococcus suis.</title>
        <authorList>
            <person name="Dai X."/>
            <person name="Huang J."/>
            <person name="Wang L."/>
        </authorList>
    </citation>
    <scope>NUCLEOTIDE SEQUENCE</scope>
    <source>
        <strain evidence="2">XNB2</strain>
    </source>
</reference>
<evidence type="ECO:0000313" key="3">
    <source>
        <dbReference type="Proteomes" id="UP001152875"/>
    </source>
</evidence>
<proteinExistence type="predicted"/>
<dbReference type="AlphaFoldDB" id="A0A9X4MWL0"/>
<dbReference type="EMBL" id="JANFMP010000023">
    <property type="protein sequence ID" value="MDG4527359.1"/>
    <property type="molecule type" value="Genomic_DNA"/>
</dbReference>
<organism evidence="2 3">
    <name type="scientific">Streptococcus suis</name>
    <dbReference type="NCBI Taxonomy" id="1307"/>
    <lineage>
        <taxon>Bacteria</taxon>
        <taxon>Bacillati</taxon>
        <taxon>Bacillota</taxon>
        <taxon>Bacilli</taxon>
        <taxon>Lactobacillales</taxon>
        <taxon>Streptococcaceae</taxon>
        <taxon>Streptococcus</taxon>
    </lineage>
</organism>
<gene>
    <name evidence="2" type="ORF">NOL13_08120</name>
</gene>
<name>A0A9X4MWL0_STRSU</name>
<keyword evidence="1" id="KW-1133">Transmembrane helix</keyword>
<protein>
    <submittedName>
        <fullName evidence="2">Uncharacterized protein</fullName>
    </submittedName>
</protein>
<evidence type="ECO:0000256" key="1">
    <source>
        <dbReference type="SAM" id="Phobius"/>
    </source>
</evidence>